<dbReference type="InterPro" id="IPR017871">
    <property type="entry name" value="ABC_transporter-like_CS"/>
</dbReference>
<dbReference type="GO" id="GO:0005524">
    <property type="term" value="F:ATP binding"/>
    <property type="evidence" value="ECO:0007669"/>
    <property type="project" value="UniProtKB-KW"/>
</dbReference>
<dbReference type="PROSITE" id="PS00211">
    <property type="entry name" value="ABC_TRANSPORTER_1"/>
    <property type="match status" value="1"/>
</dbReference>
<dbReference type="Proteomes" id="UP001179280">
    <property type="component" value="Unassembled WGS sequence"/>
</dbReference>
<dbReference type="Pfam" id="PF00005">
    <property type="entry name" value="ABC_tran"/>
    <property type="match status" value="1"/>
</dbReference>
<dbReference type="Gene3D" id="3.40.50.300">
    <property type="entry name" value="P-loop containing nucleotide triphosphate hydrolases"/>
    <property type="match status" value="1"/>
</dbReference>
<dbReference type="SUPFAM" id="SSF52540">
    <property type="entry name" value="P-loop containing nucleoside triphosphate hydrolases"/>
    <property type="match status" value="1"/>
</dbReference>
<dbReference type="PROSITE" id="PS50893">
    <property type="entry name" value="ABC_TRANSPORTER_2"/>
    <property type="match status" value="1"/>
</dbReference>
<name>A0ABS2SVF0_9BACI</name>
<keyword evidence="1" id="KW-0547">Nucleotide-binding</keyword>
<evidence type="ECO:0000259" key="3">
    <source>
        <dbReference type="PROSITE" id="PS50893"/>
    </source>
</evidence>
<gene>
    <name evidence="4" type="ORF">JOC54_002261</name>
</gene>
<organism evidence="4 5">
    <name type="scientific">Shouchella xiaoxiensis</name>
    <dbReference type="NCBI Taxonomy" id="766895"/>
    <lineage>
        <taxon>Bacteria</taxon>
        <taxon>Bacillati</taxon>
        <taxon>Bacillota</taxon>
        <taxon>Bacilli</taxon>
        <taxon>Bacillales</taxon>
        <taxon>Bacillaceae</taxon>
        <taxon>Shouchella</taxon>
    </lineage>
</organism>
<keyword evidence="5" id="KW-1185">Reference proteome</keyword>
<evidence type="ECO:0000256" key="1">
    <source>
        <dbReference type="ARBA" id="ARBA00022741"/>
    </source>
</evidence>
<evidence type="ECO:0000313" key="5">
    <source>
        <dbReference type="Proteomes" id="UP001179280"/>
    </source>
</evidence>
<dbReference type="RefSeq" id="WP_204466349.1">
    <property type="nucleotide sequence ID" value="NZ_JAFBCV010000006.1"/>
</dbReference>
<accession>A0ABS2SVF0</accession>
<keyword evidence="2 4" id="KW-0067">ATP-binding</keyword>
<proteinExistence type="predicted"/>
<dbReference type="SMART" id="SM00382">
    <property type="entry name" value="AAA"/>
    <property type="match status" value="1"/>
</dbReference>
<feature type="domain" description="ABC transporter" evidence="3">
    <location>
        <begin position="2"/>
        <end position="233"/>
    </location>
</feature>
<dbReference type="InterPro" id="IPR003439">
    <property type="entry name" value="ABC_transporter-like_ATP-bd"/>
</dbReference>
<dbReference type="PANTHER" id="PTHR43582:SF2">
    <property type="entry name" value="LINEARMYCIN RESISTANCE ATP-BINDING PROTEIN LNRL"/>
    <property type="match status" value="1"/>
</dbReference>
<dbReference type="EMBL" id="JAFBCV010000006">
    <property type="protein sequence ID" value="MBM7838991.1"/>
    <property type="molecule type" value="Genomic_DNA"/>
</dbReference>
<reference evidence="4" key="1">
    <citation type="submission" date="2021-01" db="EMBL/GenBank/DDBJ databases">
        <title>Genomic Encyclopedia of Type Strains, Phase IV (KMG-IV): sequencing the most valuable type-strain genomes for metagenomic binning, comparative biology and taxonomic classification.</title>
        <authorList>
            <person name="Goeker M."/>
        </authorList>
    </citation>
    <scope>NUCLEOTIDE SEQUENCE</scope>
    <source>
        <strain evidence="4">DSM 21943</strain>
    </source>
</reference>
<evidence type="ECO:0000256" key="2">
    <source>
        <dbReference type="ARBA" id="ARBA00022840"/>
    </source>
</evidence>
<evidence type="ECO:0000313" key="4">
    <source>
        <dbReference type="EMBL" id="MBM7838991.1"/>
    </source>
</evidence>
<comment type="caution">
    <text evidence="4">The sequence shown here is derived from an EMBL/GenBank/DDBJ whole genome shotgun (WGS) entry which is preliminary data.</text>
</comment>
<dbReference type="PANTHER" id="PTHR43582">
    <property type="entry name" value="LINEARMYCIN RESISTANCE ATP-BINDING PROTEIN LNRL"/>
    <property type="match status" value="1"/>
</dbReference>
<dbReference type="InterPro" id="IPR027417">
    <property type="entry name" value="P-loop_NTPase"/>
</dbReference>
<dbReference type="InterPro" id="IPR003593">
    <property type="entry name" value="AAA+_ATPase"/>
</dbReference>
<sequence length="309" mass="34977">MLETERVEKSFGSIKVIKEVGLYLKQGEAVGLLGPNGAGKSTLIDMLSSLSKPTKGQVLFNGKPVFSQLSSFRNRIGVVPQELALYMELTAEENLMFFGKAYQLKGAKLKQKVDQLLNQVELNDRRKDKVSTFSGGMKRRLNLAVALIHDPDYLILDEPTVGIDPHSRRYLLDLIKKLQVEDNKTVLYTSHYMEEVEFLCDRLYVLDRGSIIAAGTQEEIKHIVNQGSTYHLMVESSSQELELALTAHDKIERFIQQDDGYRIVSYSNDLFEDLIQLASEANVRVQGIRVQEPTLEDVFLHLTGRSLRD</sequence>
<protein>
    <submittedName>
        <fullName evidence="4">ABC-2 type transport system ATP-binding protein</fullName>
    </submittedName>
</protein>